<dbReference type="AlphaFoldDB" id="A0A918JUS5"/>
<name>A0A918JUS5_9FLAO</name>
<proteinExistence type="predicted"/>
<keyword evidence="2" id="KW-1185">Reference proteome</keyword>
<dbReference type="EMBL" id="BMWS01000011">
    <property type="protein sequence ID" value="GGX18049.1"/>
    <property type="molecule type" value="Genomic_DNA"/>
</dbReference>
<gene>
    <name evidence="1" type="ORF">GCM10007384_19410</name>
</gene>
<comment type="caution">
    <text evidence="1">The sequence shown here is derived from an EMBL/GenBank/DDBJ whole genome shotgun (WGS) entry which is preliminary data.</text>
</comment>
<evidence type="ECO:0000313" key="1">
    <source>
        <dbReference type="EMBL" id="GGX18049.1"/>
    </source>
</evidence>
<reference evidence="1 2" key="1">
    <citation type="journal article" date="2014" name="Int. J. Syst. Evol. Microbiol.">
        <title>Complete genome sequence of Corynebacterium casei LMG S-19264T (=DSM 44701T), isolated from a smear-ripened cheese.</title>
        <authorList>
            <consortium name="US DOE Joint Genome Institute (JGI-PGF)"/>
            <person name="Walter F."/>
            <person name="Albersmeier A."/>
            <person name="Kalinowski J."/>
            <person name="Ruckert C."/>
        </authorList>
    </citation>
    <scope>NUCLEOTIDE SEQUENCE [LARGE SCALE GENOMIC DNA]</scope>
    <source>
        <strain evidence="1 2">KCTC 12285</strain>
    </source>
</reference>
<dbReference type="RefSeq" id="WP_027414355.1">
    <property type="nucleotide sequence ID" value="NZ_BMWS01000011.1"/>
</dbReference>
<evidence type="ECO:0000313" key="2">
    <source>
        <dbReference type="Proteomes" id="UP000601108"/>
    </source>
</evidence>
<sequence length="313" mass="37171">MQREILESRKKAEKKSRRCMFENCQNKAIKSHVFQKNGILREISKKEHLIQPLPSDPFQYDKKGLFDFKRIGINDVYTFLGFCKEHDNKIFEPIESESNLKFENINQQALFSYRGLCQEIRRKEISIEWLNDIIKVCPIQRVHYMQSTINGFHHGIQNLSFYKLELEKAIQTNDFSSFHFLTTKIPKIDLCISVPLNIETPNQVLEIPYTTSFLNIFPKNDNTYVIGGYHKKTPCIWTKNFLTKVRISKKGKIFKELSDLITLRLEFWAMSPQLFKKIEQKDIEEYKLLFTKNVHNHNLYLKTDLNLFKNMCK</sequence>
<protein>
    <submittedName>
        <fullName evidence="1">Uncharacterized protein</fullName>
    </submittedName>
</protein>
<organism evidence="1 2">
    <name type="scientific">Aquimarina muelleri</name>
    <dbReference type="NCBI Taxonomy" id="279356"/>
    <lineage>
        <taxon>Bacteria</taxon>
        <taxon>Pseudomonadati</taxon>
        <taxon>Bacteroidota</taxon>
        <taxon>Flavobacteriia</taxon>
        <taxon>Flavobacteriales</taxon>
        <taxon>Flavobacteriaceae</taxon>
        <taxon>Aquimarina</taxon>
    </lineage>
</organism>
<accession>A0A918JUS5</accession>
<dbReference type="Proteomes" id="UP000601108">
    <property type="component" value="Unassembled WGS sequence"/>
</dbReference>